<sequence length="100" mass="11212">MSDDEKVMAPTHPGIILREEFLEPMNITDYQLAKAIGVPQTRISAITHGQRRITADTGLRLSRYLGMSEAFWTGLQEDYDREITKDQLGAILDAIHPIAS</sequence>
<dbReference type="PANTHER" id="PTHR36924">
    <property type="entry name" value="ANTITOXIN HIGA-1"/>
    <property type="match status" value="1"/>
</dbReference>
<dbReference type="InterPro" id="IPR001387">
    <property type="entry name" value="Cro/C1-type_HTH"/>
</dbReference>
<organism evidence="3 4">
    <name type="scientific">Tamaricihabitans halophyticus</name>
    <dbReference type="NCBI Taxonomy" id="1262583"/>
    <lineage>
        <taxon>Bacteria</taxon>
        <taxon>Bacillati</taxon>
        <taxon>Actinomycetota</taxon>
        <taxon>Actinomycetes</taxon>
        <taxon>Pseudonocardiales</taxon>
        <taxon>Pseudonocardiaceae</taxon>
        <taxon>Tamaricihabitans</taxon>
    </lineage>
</organism>
<comment type="caution">
    <text evidence="3">The sequence shown here is derived from an EMBL/GenBank/DDBJ whole genome shotgun (WGS) entry which is preliminary data.</text>
</comment>
<keyword evidence="4" id="KW-1185">Reference proteome</keyword>
<dbReference type="AlphaFoldDB" id="A0A4R2PTZ3"/>
<dbReference type="GO" id="GO:0003677">
    <property type="term" value="F:DNA binding"/>
    <property type="evidence" value="ECO:0007669"/>
    <property type="project" value="UniProtKB-KW"/>
</dbReference>
<evidence type="ECO:0000259" key="2">
    <source>
        <dbReference type="PROSITE" id="PS50943"/>
    </source>
</evidence>
<evidence type="ECO:0000313" key="3">
    <source>
        <dbReference type="EMBL" id="TCP39379.1"/>
    </source>
</evidence>
<dbReference type="InterPro" id="IPR010982">
    <property type="entry name" value="Lambda_DNA-bd_dom_sf"/>
</dbReference>
<name>A0A4R2PTZ3_9PSEU</name>
<reference evidence="3 4" key="1">
    <citation type="submission" date="2019-03" db="EMBL/GenBank/DDBJ databases">
        <title>Genomic Encyclopedia of Type Strains, Phase IV (KMG-IV): sequencing the most valuable type-strain genomes for metagenomic binning, comparative biology and taxonomic classification.</title>
        <authorList>
            <person name="Goeker M."/>
        </authorList>
    </citation>
    <scope>NUCLEOTIDE SEQUENCE [LARGE SCALE GENOMIC DNA]</scope>
    <source>
        <strain evidence="3 4">DSM 45765</strain>
    </source>
</reference>
<keyword evidence="1" id="KW-0238">DNA-binding</keyword>
<feature type="domain" description="HTH cro/C1-type" evidence="2">
    <location>
        <begin position="31"/>
        <end position="72"/>
    </location>
</feature>
<accession>A0A4R2PTZ3</accession>
<evidence type="ECO:0000313" key="4">
    <source>
        <dbReference type="Proteomes" id="UP000294911"/>
    </source>
</evidence>
<dbReference type="SMART" id="SM00530">
    <property type="entry name" value="HTH_XRE"/>
    <property type="match status" value="1"/>
</dbReference>
<gene>
    <name evidence="3" type="ORF">EV191_13027</name>
</gene>
<dbReference type="InterPro" id="IPR013430">
    <property type="entry name" value="Toxin_antidote_HigA"/>
</dbReference>
<dbReference type="OrthoDB" id="3174593at2"/>
<dbReference type="Pfam" id="PF01381">
    <property type="entry name" value="HTH_3"/>
    <property type="match status" value="1"/>
</dbReference>
<dbReference type="Proteomes" id="UP000294911">
    <property type="component" value="Unassembled WGS sequence"/>
</dbReference>
<dbReference type="SUPFAM" id="SSF47413">
    <property type="entry name" value="lambda repressor-like DNA-binding domains"/>
    <property type="match status" value="1"/>
</dbReference>
<dbReference type="RefSeq" id="WP_132881321.1">
    <property type="nucleotide sequence ID" value="NZ_SLXQ01000030.1"/>
</dbReference>
<dbReference type="CDD" id="cd00093">
    <property type="entry name" value="HTH_XRE"/>
    <property type="match status" value="1"/>
</dbReference>
<dbReference type="EMBL" id="SLXQ01000030">
    <property type="protein sequence ID" value="TCP39379.1"/>
    <property type="molecule type" value="Genomic_DNA"/>
</dbReference>
<dbReference type="Gene3D" id="1.10.260.40">
    <property type="entry name" value="lambda repressor-like DNA-binding domains"/>
    <property type="match status" value="1"/>
</dbReference>
<protein>
    <submittedName>
        <fullName evidence="3">Addiction module HigA family antidote</fullName>
    </submittedName>
</protein>
<proteinExistence type="predicted"/>
<evidence type="ECO:0000256" key="1">
    <source>
        <dbReference type="ARBA" id="ARBA00023125"/>
    </source>
</evidence>
<dbReference type="PROSITE" id="PS50943">
    <property type="entry name" value="HTH_CROC1"/>
    <property type="match status" value="1"/>
</dbReference>
<dbReference type="PANTHER" id="PTHR36924:SF1">
    <property type="entry name" value="ANTITOXIN HIGA-1"/>
    <property type="match status" value="1"/>
</dbReference>
<dbReference type="NCBIfam" id="TIGR02607">
    <property type="entry name" value="antidote_HigA"/>
    <property type="match status" value="1"/>
</dbReference>